<comment type="subcellular location">
    <subcellularLocation>
        <location evidence="1">Cytoplasmic vesicle</location>
        <location evidence="1">Secretory vesicle</location>
        <location evidence="1">Synaptic vesicle</location>
    </subcellularLocation>
    <subcellularLocation>
        <location evidence="2">Golgi apparatus</location>
    </subcellularLocation>
    <subcellularLocation>
        <location evidence="15">Presynapse</location>
    </subcellularLocation>
</comment>
<evidence type="ECO:0000256" key="5">
    <source>
        <dbReference type="ARBA" id="ARBA00022481"/>
    </source>
</evidence>
<feature type="compositionally biased region" description="Polar residues" evidence="17">
    <location>
        <begin position="481"/>
        <end position="490"/>
    </location>
</feature>
<evidence type="ECO:0000256" key="11">
    <source>
        <dbReference type="ARBA" id="ARBA00023203"/>
    </source>
</evidence>
<evidence type="ECO:0000256" key="8">
    <source>
        <dbReference type="ARBA" id="ARBA00023018"/>
    </source>
</evidence>
<dbReference type="EMBL" id="FN654518">
    <property type="protein sequence ID" value="CBY34534.1"/>
    <property type="molecule type" value="Genomic_DNA"/>
</dbReference>
<dbReference type="SUPFAM" id="SSF52440">
    <property type="entry name" value="PreATP-grasp domain"/>
    <property type="match status" value="1"/>
</dbReference>
<evidence type="ECO:0000259" key="18">
    <source>
        <dbReference type="Pfam" id="PF02078"/>
    </source>
</evidence>
<keyword evidence="6" id="KW-0597">Phosphoprotein</keyword>
<dbReference type="InterPro" id="IPR016185">
    <property type="entry name" value="PreATP-grasp_dom_sf"/>
</dbReference>
<dbReference type="Pfam" id="PF02078">
    <property type="entry name" value="Synapsin"/>
    <property type="match status" value="1"/>
</dbReference>
<dbReference type="Gene3D" id="3.40.50.20">
    <property type="match status" value="1"/>
</dbReference>
<dbReference type="Proteomes" id="UP000011014">
    <property type="component" value="Unassembled WGS sequence"/>
</dbReference>
<evidence type="ECO:0000256" key="4">
    <source>
        <dbReference type="ARBA" id="ARBA00017852"/>
    </source>
</evidence>
<dbReference type="GO" id="GO:0030672">
    <property type="term" value="C:synaptic vesicle membrane"/>
    <property type="evidence" value="ECO:0007669"/>
    <property type="project" value="TreeGrafter"/>
</dbReference>
<dbReference type="GO" id="GO:0007269">
    <property type="term" value="P:neurotransmitter secretion"/>
    <property type="evidence" value="ECO:0007669"/>
    <property type="project" value="InterPro"/>
</dbReference>
<name>E4YGB0_OIKDI</name>
<dbReference type="GO" id="GO:0005524">
    <property type="term" value="F:ATP binding"/>
    <property type="evidence" value="ECO:0007669"/>
    <property type="project" value="InterPro"/>
</dbReference>
<keyword evidence="7" id="KW-0677">Repeat</keyword>
<accession>E4YGB0</accession>
<feature type="compositionally biased region" description="Polar residues" evidence="17">
    <location>
        <begin position="10"/>
        <end position="25"/>
    </location>
</feature>
<evidence type="ECO:0000313" key="20">
    <source>
        <dbReference type="EMBL" id="CBY34534.1"/>
    </source>
</evidence>
<dbReference type="GO" id="GO:0005794">
    <property type="term" value="C:Golgi apparatus"/>
    <property type="evidence" value="ECO:0007669"/>
    <property type="project" value="UniProtKB-SubCell"/>
</dbReference>
<sequence>MEYIRRRLSETNLGLTGADNQQPSTMDAAPSNGYMVPTATSTTTTNSAASTRRTSESGTTRQGEMMQSTDQPQKSKAGFFSGIMNNPAPGTAQPGPKLANAASTASNFLSNMASAVNVSNIKTDSTSKCLLVIENRSTDWGKAFANKTVQGMRFRVEQHTFDDLTIIATNEGMVQVWVGSFPILKKACSRKLRDDNKEIRFRPDFILIRQQPVSKQHRTVLLGLKLGGIPSINSLHSIYNMFDPPWVFAQLARIRMRFGPGLSIFTQTSSLHYYQEFPVTTKTFMPTANCLRRFRDFPAIVSSSNRSDARLRVRNRDQVEDIIPILQQIDDYIMVEPLVKAAYELHVTRIGGIYSVYVQTSPQEGNPVVERVEITPRYKLWIDAVCELFGGLDIAGIRAIHTADGKDIIVNVESSWLNLPNAAAQNDEALIVDVIVKKMELASRPQSIAKNVGQTIVNPHHKKMASEPCTPERPTPKVRQSLPSSPEVTRKNTFAANPLDGENAEKIRDMRNSFMSYFNK</sequence>
<evidence type="ECO:0000256" key="6">
    <source>
        <dbReference type="ARBA" id="ARBA00022553"/>
    </source>
</evidence>
<dbReference type="PANTHER" id="PTHR10841">
    <property type="entry name" value="SYNAPSIN"/>
    <property type="match status" value="1"/>
</dbReference>
<dbReference type="Gene3D" id="3.30.470.20">
    <property type="entry name" value="ATP-grasp fold, B domain"/>
    <property type="match status" value="1"/>
</dbReference>
<feature type="compositionally biased region" description="Polar residues" evidence="17">
    <location>
        <begin position="65"/>
        <end position="74"/>
    </location>
</feature>
<evidence type="ECO:0000256" key="7">
    <source>
        <dbReference type="ARBA" id="ARBA00022737"/>
    </source>
</evidence>
<dbReference type="PRINTS" id="PR01368">
    <property type="entry name" value="SYNAPSIN"/>
</dbReference>
<dbReference type="SUPFAM" id="SSF56059">
    <property type="entry name" value="Glutathione synthetase ATP-binding domain-like"/>
    <property type="match status" value="1"/>
</dbReference>
<feature type="domain" description="Synapsin ATP-binding" evidence="19">
    <location>
        <begin position="233"/>
        <end position="440"/>
    </location>
</feature>
<dbReference type="GO" id="GO:0003779">
    <property type="term" value="F:actin binding"/>
    <property type="evidence" value="ECO:0007669"/>
    <property type="project" value="UniProtKB-KW"/>
</dbReference>
<keyword evidence="10" id="KW-0325">Glycoprotein</keyword>
<dbReference type="Pfam" id="PF02750">
    <property type="entry name" value="Synapsin_C"/>
    <property type="match status" value="1"/>
</dbReference>
<evidence type="ECO:0000256" key="16">
    <source>
        <dbReference type="ARBA" id="ARBA00046960"/>
    </source>
</evidence>
<keyword evidence="12" id="KW-0966">Cell projection</keyword>
<evidence type="ECO:0000256" key="2">
    <source>
        <dbReference type="ARBA" id="ARBA00004555"/>
    </source>
</evidence>
<feature type="domain" description="Synapsin pre-ATP-grasp" evidence="18">
    <location>
        <begin position="126"/>
        <end position="231"/>
    </location>
</feature>
<dbReference type="Gene3D" id="3.30.1490.20">
    <property type="entry name" value="ATP-grasp fold, A domain"/>
    <property type="match status" value="1"/>
</dbReference>
<dbReference type="InterPro" id="IPR020898">
    <property type="entry name" value="Synapsin_ATP-bd_dom"/>
</dbReference>
<evidence type="ECO:0000256" key="3">
    <source>
        <dbReference type="ARBA" id="ARBA00008243"/>
    </source>
</evidence>
<gene>
    <name evidence="20" type="ORF">GSOID_T00024560001</name>
</gene>
<evidence type="ECO:0000256" key="13">
    <source>
        <dbReference type="ARBA" id="ARBA00023329"/>
    </source>
</evidence>
<feature type="region of interest" description="Disordered" evidence="17">
    <location>
        <begin position="1"/>
        <end position="98"/>
    </location>
</feature>
<evidence type="ECO:0000256" key="17">
    <source>
        <dbReference type="SAM" id="MobiDB-lite"/>
    </source>
</evidence>
<evidence type="ECO:0000256" key="9">
    <source>
        <dbReference type="ARBA" id="ARBA00023034"/>
    </source>
</evidence>
<keyword evidence="11" id="KW-0009">Actin-binding</keyword>
<protein>
    <recommendedName>
        <fullName evidence="4">Synapsin-1</fullName>
    </recommendedName>
    <alternativeName>
        <fullName evidence="14">Synapsin I</fullName>
    </alternativeName>
</protein>
<evidence type="ECO:0000256" key="14">
    <source>
        <dbReference type="ARBA" id="ARBA00029646"/>
    </source>
</evidence>
<evidence type="ECO:0000256" key="12">
    <source>
        <dbReference type="ARBA" id="ARBA00023273"/>
    </source>
</evidence>
<keyword evidence="5" id="KW-0488">Methylation</keyword>
<keyword evidence="13" id="KW-0968">Cytoplasmic vesicle</keyword>
<dbReference type="InterPro" id="IPR013815">
    <property type="entry name" value="ATP_grasp_subdomain_1"/>
</dbReference>
<dbReference type="AlphaFoldDB" id="E4YGB0"/>
<comment type="similarity">
    <text evidence="3">Belongs to the synapsin family.</text>
</comment>
<dbReference type="PANTHER" id="PTHR10841:SF24">
    <property type="entry name" value="SYNAPSIN-1"/>
    <property type="match status" value="1"/>
</dbReference>
<keyword evidence="8" id="KW-0770">Synapse</keyword>
<dbReference type="InterPro" id="IPR020897">
    <property type="entry name" value="Synapsin_pre-ATP-grasp_dom"/>
</dbReference>
<keyword evidence="9" id="KW-0333">Golgi apparatus</keyword>
<organism evidence="20">
    <name type="scientific">Oikopleura dioica</name>
    <name type="common">Tunicate</name>
    <dbReference type="NCBI Taxonomy" id="34765"/>
    <lineage>
        <taxon>Eukaryota</taxon>
        <taxon>Metazoa</taxon>
        <taxon>Chordata</taxon>
        <taxon>Tunicata</taxon>
        <taxon>Appendicularia</taxon>
        <taxon>Copelata</taxon>
        <taxon>Oikopleuridae</taxon>
        <taxon>Oikopleura</taxon>
    </lineage>
</organism>
<reference evidence="20" key="1">
    <citation type="journal article" date="2010" name="Science">
        <title>Plasticity of animal genome architecture unmasked by rapid evolution of a pelagic tunicate.</title>
        <authorList>
            <person name="Denoeud F."/>
            <person name="Henriet S."/>
            <person name="Mungpakdee S."/>
            <person name="Aury J.M."/>
            <person name="Da Silva C."/>
            <person name="Brinkmann H."/>
            <person name="Mikhaleva J."/>
            <person name="Olsen L.C."/>
            <person name="Jubin C."/>
            <person name="Canestro C."/>
            <person name="Bouquet J.M."/>
            <person name="Danks G."/>
            <person name="Poulain J."/>
            <person name="Campsteijn C."/>
            <person name="Adamski M."/>
            <person name="Cross I."/>
            <person name="Yadetie F."/>
            <person name="Muffato M."/>
            <person name="Louis A."/>
            <person name="Butcher S."/>
            <person name="Tsagkogeorga G."/>
            <person name="Konrad A."/>
            <person name="Singh S."/>
            <person name="Jensen M.F."/>
            <person name="Cong E.H."/>
            <person name="Eikeseth-Otteraa H."/>
            <person name="Noel B."/>
            <person name="Anthouard V."/>
            <person name="Porcel B.M."/>
            <person name="Kachouri-Lafond R."/>
            <person name="Nishino A."/>
            <person name="Ugolini M."/>
            <person name="Chourrout P."/>
            <person name="Nishida H."/>
            <person name="Aasland R."/>
            <person name="Huzurbazar S."/>
            <person name="Westhof E."/>
            <person name="Delsuc F."/>
            <person name="Lehrach H."/>
            <person name="Reinhardt R."/>
            <person name="Weissenbach J."/>
            <person name="Roy S.W."/>
            <person name="Artiguenave F."/>
            <person name="Postlethwait J.H."/>
            <person name="Manak J.R."/>
            <person name="Thompson E.M."/>
            <person name="Jaillon O."/>
            <person name="Du Pasquier L."/>
            <person name="Boudinot P."/>
            <person name="Liberles D.A."/>
            <person name="Volff J.N."/>
            <person name="Philippe H."/>
            <person name="Lenhard B."/>
            <person name="Roest Crollius H."/>
            <person name="Wincker P."/>
            <person name="Chourrout D."/>
        </authorList>
    </citation>
    <scope>NUCLEOTIDE SEQUENCE [LARGE SCALE GENOMIC DNA]</scope>
</reference>
<evidence type="ECO:0000256" key="1">
    <source>
        <dbReference type="ARBA" id="ARBA00004234"/>
    </source>
</evidence>
<evidence type="ECO:0000256" key="15">
    <source>
        <dbReference type="ARBA" id="ARBA00034106"/>
    </source>
</evidence>
<evidence type="ECO:0000259" key="19">
    <source>
        <dbReference type="Pfam" id="PF02750"/>
    </source>
</evidence>
<dbReference type="InterPro" id="IPR001359">
    <property type="entry name" value="Synapsin"/>
</dbReference>
<proteinExistence type="inferred from homology"/>
<feature type="region of interest" description="Disordered" evidence="17">
    <location>
        <begin position="459"/>
        <end position="490"/>
    </location>
</feature>
<comment type="subunit">
    <text evidence="16">Homodimer. Can form oligomers with SYN2. Interacts with CAPON. Forms a ternary complex with NOS1. Isoform Ib interacts with PRNP.</text>
</comment>
<feature type="compositionally biased region" description="Low complexity" evidence="17">
    <location>
        <begin position="38"/>
        <end position="61"/>
    </location>
</feature>
<evidence type="ECO:0000256" key="10">
    <source>
        <dbReference type="ARBA" id="ARBA00023180"/>
    </source>
</evidence>